<accession>A0ACC1RGU9</accession>
<dbReference type="EMBL" id="JANRMS010003784">
    <property type="protein sequence ID" value="KAJ3515128.1"/>
    <property type="molecule type" value="Genomic_DNA"/>
</dbReference>
<evidence type="ECO:0000313" key="2">
    <source>
        <dbReference type="Proteomes" id="UP001148629"/>
    </source>
</evidence>
<sequence>MTTSNGTNGSTNGQNGHSGARRPLPTGIYAPVMTFFDPETEEIDIPVIKKHAQRLARAGLAGLVTMGSNGEAVHCTREEKLAVTKATREALDEAGFEARLS</sequence>
<keyword evidence="2" id="KW-1185">Reference proteome</keyword>
<comment type="caution">
    <text evidence="1">The sequence shown here is derived from an EMBL/GenBank/DDBJ whole genome shotgun (WGS) entry which is preliminary data.</text>
</comment>
<proteinExistence type="predicted"/>
<protein>
    <submittedName>
        <fullName evidence="1">Uncharacterized protein</fullName>
    </submittedName>
</protein>
<dbReference type="Proteomes" id="UP001148629">
    <property type="component" value="Unassembled WGS sequence"/>
</dbReference>
<organism evidence="1 2">
    <name type="scientific">Fusarium decemcellulare</name>
    <dbReference type="NCBI Taxonomy" id="57161"/>
    <lineage>
        <taxon>Eukaryota</taxon>
        <taxon>Fungi</taxon>
        <taxon>Dikarya</taxon>
        <taxon>Ascomycota</taxon>
        <taxon>Pezizomycotina</taxon>
        <taxon>Sordariomycetes</taxon>
        <taxon>Hypocreomycetidae</taxon>
        <taxon>Hypocreales</taxon>
        <taxon>Nectriaceae</taxon>
        <taxon>Fusarium</taxon>
        <taxon>Fusarium decemcellulare species complex</taxon>
    </lineage>
</organism>
<name>A0ACC1RGU9_9HYPO</name>
<evidence type="ECO:0000313" key="1">
    <source>
        <dbReference type="EMBL" id="KAJ3515128.1"/>
    </source>
</evidence>
<gene>
    <name evidence="1" type="ORF">NM208_g15002</name>
</gene>
<reference evidence="1" key="1">
    <citation type="submission" date="2022-08" db="EMBL/GenBank/DDBJ databases">
        <title>Genome Sequence of Fusarium decemcellulare.</title>
        <authorList>
            <person name="Buettner E."/>
        </authorList>
    </citation>
    <scope>NUCLEOTIDE SEQUENCE</scope>
    <source>
        <strain evidence="1">Babe19</strain>
    </source>
</reference>